<reference evidence="5" key="1">
    <citation type="submission" date="2023-06" db="EMBL/GenBank/DDBJ databases">
        <title>Draft genome sequence of Nocardioides sp. SOB77.</title>
        <authorList>
            <person name="Zhang G."/>
        </authorList>
    </citation>
    <scope>NUCLEOTIDE SEQUENCE</scope>
    <source>
        <strain evidence="5">SOB77</strain>
    </source>
</reference>
<evidence type="ECO:0000256" key="4">
    <source>
        <dbReference type="SAM" id="SignalP"/>
    </source>
</evidence>
<dbReference type="Proteomes" id="UP001168620">
    <property type="component" value="Unassembled WGS sequence"/>
</dbReference>
<dbReference type="EMBL" id="JAUHJQ010000004">
    <property type="protein sequence ID" value="MDN4173625.1"/>
    <property type="molecule type" value="Genomic_DNA"/>
</dbReference>
<feature type="signal peptide" evidence="4">
    <location>
        <begin position="1"/>
        <end position="22"/>
    </location>
</feature>
<dbReference type="PRINTS" id="PR00313">
    <property type="entry name" value="CABNDNGRPT"/>
</dbReference>
<protein>
    <recommendedName>
        <fullName evidence="7">Calcium-binding protein</fullName>
    </recommendedName>
</protein>
<comment type="caution">
    <text evidence="5">The sequence shown here is derived from an EMBL/GenBank/DDBJ whole genome shotgun (WGS) entry which is preliminary data.</text>
</comment>
<keyword evidence="6" id="KW-1185">Reference proteome</keyword>
<dbReference type="RefSeq" id="WP_300952744.1">
    <property type="nucleotide sequence ID" value="NZ_JAUHJQ010000004.1"/>
</dbReference>
<dbReference type="PANTHER" id="PTHR38340">
    <property type="entry name" value="S-LAYER PROTEIN"/>
    <property type="match status" value="1"/>
</dbReference>
<accession>A0ABT8FGR5</accession>
<evidence type="ECO:0000256" key="3">
    <source>
        <dbReference type="SAM" id="MobiDB-lite"/>
    </source>
</evidence>
<evidence type="ECO:0000313" key="6">
    <source>
        <dbReference type="Proteomes" id="UP001168620"/>
    </source>
</evidence>
<dbReference type="SUPFAM" id="SSF51120">
    <property type="entry name" value="beta-Roll"/>
    <property type="match status" value="2"/>
</dbReference>
<dbReference type="InterPro" id="IPR050557">
    <property type="entry name" value="RTX_toxin/Mannuronan_C5-epim"/>
</dbReference>
<organism evidence="5 6">
    <name type="scientific">Nocardioides oceani</name>
    <dbReference type="NCBI Taxonomy" id="3058369"/>
    <lineage>
        <taxon>Bacteria</taxon>
        <taxon>Bacillati</taxon>
        <taxon>Actinomycetota</taxon>
        <taxon>Actinomycetes</taxon>
        <taxon>Propionibacteriales</taxon>
        <taxon>Nocardioidaceae</taxon>
        <taxon>Nocardioides</taxon>
    </lineage>
</organism>
<dbReference type="Gene3D" id="2.150.10.10">
    <property type="entry name" value="Serralysin-like metalloprotease, C-terminal"/>
    <property type="match status" value="3"/>
</dbReference>
<dbReference type="Pfam" id="PF00353">
    <property type="entry name" value="HemolysinCabind"/>
    <property type="match status" value="6"/>
</dbReference>
<evidence type="ECO:0000313" key="5">
    <source>
        <dbReference type="EMBL" id="MDN4173625.1"/>
    </source>
</evidence>
<feature type="region of interest" description="Disordered" evidence="3">
    <location>
        <begin position="364"/>
        <end position="399"/>
    </location>
</feature>
<evidence type="ECO:0008006" key="7">
    <source>
        <dbReference type="Google" id="ProtNLM"/>
    </source>
</evidence>
<feature type="chain" id="PRO_5045251394" description="Calcium-binding protein" evidence="4">
    <location>
        <begin position="23"/>
        <end position="410"/>
    </location>
</feature>
<dbReference type="InterPro" id="IPR011049">
    <property type="entry name" value="Serralysin-like_metalloprot_C"/>
</dbReference>
<gene>
    <name evidence="5" type="ORF">QWY28_11760</name>
</gene>
<dbReference type="InterPro" id="IPR001343">
    <property type="entry name" value="Hemolysn_Ca-bd"/>
</dbReference>
<comment type="subcellular location">
    <subcellularLocation>
        <location evidence="1">Secreted</location>
    </subcellularLocation>
</comment>
<proteinExistence type="predicted"/>
<keyword evidence="2" id="KW-0964">Secreted</keyword>
<evidence type="ECO:0000256" key="1">
    <source>
        <dbReference type="ARBA" id="ARBA00004613"/>
    </source>
</evidence>
<keyword evidence="4" id="KW-0732">Signal</keyword>
<name>A0ABT8FGR5_9ACTN</name>
<evidence type="ECO:0000256" key="2">
    <source>
        <dbReference type="ARBA" id="ARBA00022525"/>
    </source>
</evidence>
<feature type="region of interest" description="Disordered" evidence="3">
    <location>
        <begin position="88"/>
        <end position="141"/>
    </location>
</feature>
<feature type="compositionally biased region" description="Basic and acidic residues" evidence="3">
    <location>
        <begin position="383"/>
        <end position="399"/>
    </location>
</feature>
<sequence>MRTLLAAALVPAVLLVVLPAVADEPAPPAPATCDGLVATIVGTGAGETITGTDGDDVIAALGGADRVEAGAGDDVVCGDDGGDVLAGGPGADRLLGGLDDTDPDERLGGDLLEGGPGDDRLDAGHDPSGSPNRDRLSWRTAPRGVRVDLHDGERGVVTGHGRDVVVLTGTPLVAASRYADLVLGSPGDDRVRGLLGGDTIRTGAGDDAVVTDAGRRGGPAPDVVEAGAGDDTVVSAAGRDRIDLGRGADSATVSGRANAIVDAGPGDDHLSIDLAPGPGPVLRGGTGLDRLALWTDERLSRTDVRVDLGRGVVRPRRGGTTPGRVRGLEQLHVLGTARWTVRGTGGPDVVSAYGADLPVAVRLGRGPDEVEGGSGDDLLDGGPGRDRVDGGEGRDRCPRAERALRCEVRR</sequence>
<dbReference type="PANTHER" id="PTHR38340:SF1">
    <property type="entry name" value="S-LAYER PROTEIN"/>
    <property type="match status" value="1"/>
</dbReference>